<evidence type="ECO:0000256" key="2">
    <source>
        <dbReference type="ARBA" id="ARBA00022679"/>
    </source>
</evidence>
<dbReference type="RefSeq" id="WP_258568997.1">
    <property type="nucleotide sequence ID" value="NZ_JAKUDN010000001.1"/>
</dbReference>
<gene>
    <name evidence="7" type="ORF">MKS91_01090</name>
</gene>
<dbReference type="NCBIfam" id="TIGR00430">
    <property type="entry name" value="Q_tRNA_tgt"/>
    <property type="match status" value="1"/>
</dbReference>
<dbReference type="Pfam" id="PF01702">
    <property type="entry name" value="TGT"/>
    <property type="match status" value="1"/>
</dbReference>
<dbReference type="SUPFAM" id="SSF51713">
    <property type="entry name" value="tRNA-guanine transglycosylase"/>
    <property type="match status" value="1"/>
</dbReference>
<evidence type="ECO:0000256" key="5">
    <source>
        <dbReference type="ARBA" id="ARBA00022785"/>
    </source>
</evidence>
<name>A0ABT1L3X1_9GAMM</name>
<organism evidence="7 8">
    <name type="scientific">Candidatus Synchoanobacter obligatus</name>
    <dbReference type="NCBI Taxonomy" id="2919597"/>
    <lineage>
        <taxon>Bacteria</taxon>
        <taxon>Pseudomonadati</taxon>
        <taxon>Pseudomonadota</taxon>
        <taxon>Gammaproteobacteria</taxon>
        <taxon>Candidatus Comchoanobacterales</taxon>
        <taxon>Candidatus Comchoanobacteraceae</taxon>
        <taxon>Candidatus Synchoanobacter</taxon>
    </lineage>
</organism>
<keyword evidence="1" id="KW-0328">Glycosyltransferase</keyword>
<evidence type="ECO:0000313" key="7">
    <source>
        <dbReference type="EMBL" id="MCP8351890.1"/>
    </source>
</evidence>
<protein>
    <submittedName>
        <fullName evidence="7">tRNA-guanosine(34) transglycosylase</fullName>
    </submittedName>
</protein>
<sequence length="374" mass="41345">MFKFEILHQSKKSEARVGRVTTKHGSFLTPAFVAVGTNGVLKAVDHVSIAELALPLVFANTYHLMLHPGADTIEKAGGIHQFSGRTGPIITDSGGFQVFSLAYGSVANELKSKGKKKHGNSVLSITEEGVVFRSYRDGAKITLTPESSIEAQKKIGADIIIPFDELPPYHMDEPALQRSLNRTHRWEKRSLDAHLANPKHQAIYAVCHGGVNPDYRKESARYLSSLPFDGFGIGGSLGKNRQELAFVLENTIGHLRPEAPRHLLGIGDIPSITDSVPAGIDTFDSSYPTKAARHAVAFHPDEPVRLKSTKHRESFEPIEQGCPCFTCKHYTKAWLHHLFKAHEATAHSLTTIHNLSYMTRLMTHYQSLILSDQM</sequence>
<dbReference type="InterPro" id="IPR036511">
    <property type="entry name" value="TGT-like_sf"/>
</dbReference>
<keyword evidence="4" id="KW-0479">Metal-binding</keyword>
<evidence type="ECO:0000313" key="8">
    <source>
        <dbReference type="Proteomes" id="UP001320768"/>
    </source>
</evidence>
<dbReference type="PANTHER" id="PTHR43468:SF1">
    <property type="entry name" value="TRNA-GUANOSINE(34) QUEUINE TRANSGLYCOSYLASE"/>
    <property type="match status" value="1"/>
</dbReference>
<keyword evidence="3" id="KW-0819">tRNA processing</keyword>
<comment type="caution">
    <text evidence="7">The sequence shown here is derived from an EMBL/GenBank/DDBJ whole genome shotgun (WGS) entry which is preliminary data.</text>
</comment>
<dbReference type="Proteomes" id="UP001320768">
    <property type="component" value="Unassembled WGS sequence"/>
</dbReference>
<proteinExistence type="predicted"/>
<dbReference type="InterPro" id="IPR004803">
    <property type="entry name" value="TGT"/>
</dbReference>
<keyword evidence="8" id="KW-1185">Reference proteome</keyword>
<dbReference type="NCBIfam" id="TIGR00449">
    <property type="entry name" value="tgt_general"/>
    <property type="match status" value="1"/>
</dbReference>
<evidence type="ECO:0000256" key="1">
    <source>
        <dbReference type="ARBA" id="ARBA00022676"/>
    </source>
</evidence>
<evidence type="ECO:0000256" key="3">
    <source>
        <dbReference type="ARBA" id="ARBA00022694"/>
    </source>
</evidence>
<evidence type="ECO:0000256" key="4">
    <source>
        <dbReference type="ARBA" id="ARBA00022723"/>
    </source>
</evidence>
<accession>A0ABT1L3X1</accession>
<dbReference type="EMBL" id="JAKUDN010000001">
    <property type="protein sequence ID" value="MCP8351890.1"/>
    <property type="molecule type" value="Genomic_DNA"/>
</dbReference>
<dbReference type="PANTHER" id="PTHR43468">
    <property type="match status" value="1"/>
</dbReference>
<reference evidence="7 8" key="1">
    <citation type="journal article" date="2022" name="Nat. Microbiol.">
        <title>The microbiome of a bacterivorous marine choanoflagellate contains a resource-demanding obligate bacterial associate.</title>
        <authorList>
            <person name="Needham D.M."/>
            <person name="Poirier C."/>
            <person name="Bachy C."/>
            <person name="George E.E."/>
            <person name="Wilken S."/>
            <person name="Yung C.C.M."/>
            <person name="Limardo A.J."/>
            <person name="Morando M."/>
            <person name="Sudek L."/>
            <person name="Malmstrom R.R."/>
            <person name="Keeling P.J."/>
            <person name="Santoro A.E."/>
            <person name="Worden A.Z."/>
        </authorList>
    </citation>
    <scope>NUCLEOTIDE SEQUENCE [LARGE SCALE GENOMIC DNA]</scope>
    <source>
        <strain evidence="7 8">Comchoano-2</strain>
    </source>
</reference>
<keyword evidence="2" id="KW-0808">Transferase</keyword>
<dbReference type="Gene3D" id="3.20.20.105">
    <property type="entry name" value="Queuine tRNA-ribosyltransferase-like"/>
    <property type="match status" value="1"/>
</dbReference>
<evidence type="ECO:0000259" key="6">
    <source>
        <dbReference type="Pfam" id="PF01702"/>
    </source>
</evidence>
<feature type="domain" description="tRNA-guanine(15) transglycosylase-like" evidence="6">
    <location>
        <begin position="14"/>
        <end position="373"/>
    </location>
</feature>
<keyword evidence="5" id="KW-0671">Queuosine biosynthesis</keyword>
<dbReference type="InterPro" id="IPR002616">
    <property type="entry name" value="tRNA_ribo_trans-like"/>
</dbReference>